<dbReference type="GeneID" id="80818090"/>
<evidence type="ECO:0000259" key="1">
    <source>
        <dbReference type="Pfam" id="PF06568"/>
    </source>
</evidence>
<reference evidence="2 3" key="1">
    <citation type="submission" date="2016-10" db="EMBL/GenBank/DDBJ databases">
        <authorList>
            <person name="Varghese N."/>
            <person name="Submissions S."/>
        </authorList>
    </citation>
    <scope>NUCLEOTIDE SEQUENCE [LARGE SCALE GENOMIC DNA]</scope>
    <source>
        <strain evidence="2 3">FF3</strain>
    </source>
</reference>
<evidence type="ECO:0000313" key="2">
    <source>
        <dbReference type="EMBL" id="SEJ36625.1"/>
    </source>
</evidence>
<dbReference type="Proteomes" id="UP000182932">
    <property type="component" value="Unassembled WGS sequence"/>
</dbReference>
<gene>
    <name evidence="2" type="ORF">SAMN04487940_105123</name>
</gene>
<organism evidence="2 3">
    <name type="scientific">Marinovum algicola</name>
    <dbReference type="NCBI Taxonomy" id="42444"/>
    <lineage>
        <taxon>Bacteria</taxon>
        <taxon>Pseudomonadati</taxon>
        <taxon>Pseudomonadota</taxon>
        <taxon>Alphaproteobacteria</taxon>
        <taxon>Rhodobacterales</taxon>
        <taxon>Roseobacteraceae</taxon>
        <taxon>Marinovum</taxon>
    </lineage>
</organism>
<dbReference type="RefSeq" id="WP_048532810.1">
    <property type="nucleotide sequence ID" value="NZ_CATLQZ010000014.1"/>
</dbReference>
<dbReference type="Pfam" id="PF06568">
    <property type="entry name" value="YjiS-like"/>
    <property type="match status" value="1"/>
</dbReference>
<dbReference type="InterPro" id="IPR009506">
    <property type="entry name" value="YjiS-like"/>
</dbReference>
<dbReference type="AlphaFoldDB" id="A0A975W9H8"/>
<accession>A0A975W9H8</accession>
<protein>
    <submittedName>
        <fullName evidence="2">Uncharacterized conserved protein YjiS, DUF1127 family</fullName>
    </submittedName>
</protein>
<sequence length="71" mass="7874">MAVSEQSHAHIAIAGVAERIGRVIIAMISAVQEWNDARQTRKMLSQLSESELDDIGLTRADIDRVARGDYH</sequence>
<dbReference type="EMBL" id="FNYY01000005">
    <property type="protein sequence ID" value="SEJ36625.1"/>
    <property type="molecule type" value="Genomic_DNA"/>
</dbReference>
<evidence type="ECO:0000313" key="3">
    <source>
        <dbReference type="Proteomes" id="UP000182932"/>
    </source>
</evidence>
<feature type="domain" description="YjiS-like" evidence="1">
    <location>
        <begin position="28"/>
        <end position="63"/>
    </location>
</feature>
<proteinExistence type="predicted"/>
<comment type="caution">
    <text evidence="2">The sequence shown here is derived from an EMBL/GenBank/DDBJ whole genome shotgun (WGS) entry which is preliminary data.</text>
</comment>
<keyword evidence="3" id="KW-1185">Reference proteome</keyword>
<name>A0A975W9H8_9RHOB</name>